<keyword evidence="1" id="KW-0732">Signal</keyword>
<feature type="chain" id="PRO_5005798212" description="Lipoprotein" evidence="1">
    <location>
        <begin position="23"/>
        <end position="169"/>
    </location>
</feature>
<evidence type="ECO:0000256" key="1">
    <source>
        <dbReference type="SAM" id="SignalP"/>
    </source>
</evidence>
<feature type="signal peptide" evidence="1">
    <location>
        <begin position="1"/>
        <end position="22"/>
    </location>
</feature>
<dbReference type="EMBL" id="CP012669">
    <property type="protein sequence ID" value="ALE16677.1"/>
    <property type="molecule type" value="Genomic_DNA"/>
</dbReference>
<name>A0A0M4M7Y6_9SPHN</name>
<gene>
    <name evidence="2" type="ORF">AMC99_01383</name>
</gene>
<evidence type="ECO:0000313" key="3">
    <source>
        <dbReference type="Proteomes" id="UP000057938"/>
    </source>
</evidence>
<keyword evidence="3" id="KW-1185">Reference proteome</keyword>
<dbReference type="PATRIC" id="fig|361183.4.peg.1356"/>
<accession>A0A0M4M7Y6</accession>
<sequence length="169" mass="18301">MLKFANGAIALGVLAMAAPSIAATRSDAEACLIDGTPPQVRTVLEKFTQSDFKPAPEVLRAFNLSMMQCEKKHGWTRQETFAAGAYAGFVLRYRNEERAALARGVSPARVGALKSVASNIHYRNFEVAHAALRAEGYGSFEQFKTTSDFGLVEKWMGVLEGGRKLEAGG</sequence>
<evidence type="ECO:0008006" key="4">
    <source>
        <dbReference type="Google" id="ProtNLM"/>
    </source>
</evidence>
<dbReference type="OrthoDB" id="7433226at2"/>
<dbReference type="AlphaFoldDB" id="A0A0M4M7Y6"/>
<proteinExistence type="predicted"/>
<protein>
    <recommendedName>
        <fullName evidence="4">Lipoprotein</fullName>
    </recommendedName>
</protein>
<reference evidence="2 3" key="1">
    <citation type="submission" date="2015-09" db="EMBL/GenBank/DDBJ databases">
        <title>Complete genome sequence of a benzo[a]pyrene-degrading bacterium Altererythrobacter epoxidivorans CGMCC 1.7731T.</title>
        <authorList>
            <person name="Li Z."/>
            <person name="Cheng H."/>
            <person name="Huo Y."/>
            <person name="Xu X."/>
        </authorList>
    </citation>
    <scope>NUCLEOTIDE SEQUENCE [LARGE SCALE GENOMIC DNA]</scope>
    <source>
        <strain evidence="2 3">CGMCC 1.7731</strain>
    </source>
</reference>
<dbReference type="Proteomes" id="UP000057938">
    <property type="component" value="Chromosome"/>
</dbReference>
<dbReference type="STRING" id="361183.AMC99_01383"/>
<evidence type="ECO:0000313" key="2">
    <source>
        <dbReference type="EMBL" id="ALE16677.1"/>
    </source>
</evidence>
<organism evidence="2 3">
    <name type="scientific">Altererythrobacter epoxidivorans</name>
    <dbReference type="NCBI Taxonomy" id="361183"/>
    <lineage>
        <taxon>Bacteria</taxon>
        <taxon>Pseudomonadati</taxon>
        <taxon>Pseudomonadota</taxon>
        <taxon>Alphaproteobacteria</taxon>
        <taxon>Sphingomonadales</taxon>
        <taxon>Erythrobacteraceae</taxon>
        <taxon>Altererythrobacter</taxon>
    </lineage>
</organism>
<dbReference type="KEGG" id="aep:AMC99_01383"/>
<dbReference type="RefSeq" id="WP_061924507.1">
    <property type="nucleotide sequence ID" value="NZ_CP012669.1"/>
</dbReference>